<evidence type="ECO:0000259" key="1">
    <source>
        <dbReference type="PROSITE" id="PS51201"/>
    </source>
</evidence>
<dbReference type="Gene3D" id="3.30.70.1450">
    <property type="entry name" value="Regulator of K+ conductance, C-terminal domain"/>
    <property type="match status" value="1"/>
</dbReference>
<protein>
    <submittedName>
        <fullName evidence="2">TrkA-N domain protein</fullName>
    </submittedName>
</protein>
<dbReference type="InterPro" id="IPR050721">
    <property type="entry name" value="Trk_Ktr_HKT_K-transport"/>
</dbReference>
<dbReference type="OrthoDB" id="9776294at2"/>
<name>D1CF39_THET1</name>
<dbReference type="KEGG" id="ttr:Tter_0627"/>
<organism evidence="2 3">
    <name type="scientific">Thermobaculum terrenum (strain ATCC BAA-798 / CCMEE 7001 / YNP1)</name>
    <dbReference type="NCBI Taxonomy" id="525904"/>
    <lineage>
        <taxon>Bacteria</taxon>
        <taxon>Bacillati</taxon>
        <taxon>Chloroflexota</taxon>
        <taxon>Chloroflexia</taxon>
        <taxon>Candidatus Thermobaculales</taxon>
        <taxon>Candidatus Thermobaculaceae</taxon>
        <taxon>Thermobaculum</taxon>
    </lineage>
</organism>
<dbReference type="InterPro" id="IPR003148">
    <property type="entry name" value="RCK_N"/>
</dbReference>
<dbReference type="PANTHER" id="PTHR43833:SF7">
    <property type="entry name" value="KTR SYSTEM POTASSIUM UPTAKE PROTEIN C"/>
    <property type="match status" value="1"/>
</dbReference>
<evidence type="ECO:0000313" key="3">
    <source>
        <dbReference type="Proteomes" id="UP000000323"/>
    </source>
</evidence>
<accession>D1CF39</accession>
<reference evidence="3" key="1">
    <citation type="journal article" date="2010" name="Stand. Genomic Sci.">
        <title>Complete genome sequence of 'Thermobaculum terrenum' type strain (YNP1).</title>
        <authorList>
            <person name="Kiss H."/>
            <person name="Cleland D."/>
            <person name="Lapidus A."/>
            <person name="Lucas S."/>
            <person name="Glavina Del Rio T."/>
            <person name="Nolan M."/>
            <person name="Tice H."/>
            <person name="Han C."/>
            <person name="Goodwin L."/>
            <person name="Pitluck S."/>
            <person name="Liolios K."/>
            <person name="Ivanova N."/>
            <person name="Mavromatis K."/>
            <person name="Ovchinnikova G."/>
            <person name="Pati A."/>
            <person name="Chen A."/>
            <person name="Palaniappan K."/>
            <person name="Land M."/>
            <person name="Hauser L."/>
            <person name="Chang Y."/>
            <person name="Jeffries C."/>
            <person name="Lu M."/>
            <person name="Brettin T."/>
            <person name="Detter J."/>
            <person name="Goker M."/>
            <person name="Tindall B."/>
            <person name="Beck B."/>
            <person name="McDermott T."/>
            <person name="Woyke T."/>
            <person name="Bristow J."/>
            <person name="Eisen J."/>
            <person name="Markowitz V."/>
            <person name="Hugenholtz P."/>
            <person name="Kyrpides N."/>
            <person name="Klenk H."/>
            <person name="Cheng J."/>
        </authorList>
    </citation>
    <scope>NUCLEOTIDE SEQUENCE [LARGE SCALE GENOMIC DNA]</scope>
    <source>
        <strain evidence="3">ATCC BAA-798 / YNP1</strain>
    </source>
</reference>
<dbReference type="SUPFAM" id="SSF116726">
    <property type="entry name" value="TrkA C-terminal domain-like"/>
    <property type="match status" value="1"/>
</dbReference>
<sequence>MPKGDRASRQFVVIGLGRFGLTLAKTLTDWGHDVLGIDQDENRIQEARDLITHAVQVESLDERTISELGLSEADVAVVAIGENIEASILITAMLVEAGTKYVVARASTDLHGVILRKVGAHHVIYPEVQLGVELAHQLRVPGVGEYISMGEDAGIYKLQVPKEWTGKRLSQLYKSIHDPLFAVLVIIRTDEIVTTPGPEEVLAEGDTIAIICRESRLDELQISL</sequence>
<dbReference type="STRING" id="525904.Tter_0627"/>
<dbReference type="GO" id="GO:0006813">
    <property type="term" value="P:potassium ion transport"/>
    <property type="evidence" value="ECO:0007669"/>
    <property type="project" value="InterPro"/>
</dbReference>
<keyword evidence="3" id="KW-1185">Reference proteome</keyword>
<dbReference type="eggNOG" id="COG0569">
    <property type="taxonomic scope" value="Bacteria"/>
</dbReference>
<dbReference type="InterPro" id="IPR036291">
    <property type="entry name" value="NAD(P)-bd_dom_sf"/>
</dbReference>
<dbReference type="RefSeq" id="WP_012874580.1">
    <property type="nucleotide sequence ID" value="NC_013525.1"/>
</dbReference>
<dbReference type="PANTHER" id="PTHR43833">
    <property type="entry name" value="POTASSIUM CHANNEL PROTEIN 2-RELATED-RELATED"/>
    <property type="match status" value="1"/>
</dbReference>
<evidence type="ECO:0000313" key="2">
    <source>
        <dbReference type="EMBL" id="ACZ41545.1"/>
    </source>
</evidence>
<dbReference type="Proteomes" id="UP000000323">
    <property type="component" value="Chromosome 1"/>
</dbReference>
<gene>
    <name evidence="2" type="ordered locus">Tter_0627</name>
</gene>
<proteinExistence type="predicted"/>
<dbReference type="Pfam" id="PF02254">
    <property type="entry name" value="TrkA_N"/>
    <property type="match status" value="1"/>
</dbReference>
<dbReference type="PROSITE" id="PS51201">
    <property type="entry name" value="RCK_N"/>
    <property type="match status" value="1"/>
</dbReference>
<dbReference type="SUPFAM" id="SSF51735">
    <property type="entry name" value="NAD(P)-binding Rossmann-fold domains"/>
    <property type="match status" value="1"/>
</dbReference>
<feature type="domain" description="RCK N-terminal" evidence="1">
    <location>
        <begin position="8"/>
        <end position="124"/>
    </location>
</feature>
<dbReference type="EMBL" id="CP001825">
    <property type="protein sequence ID" value="ACZ41545.1"/>
    <property type="molecule type" value="Genomic_DNA"/>
</dbReference>
<dbReference type="AlphaFoldDB" id="D1CF39"/>
<dbReference type="InterPro" id="IPR036721">
    <property type="entry name" value="RCK_C_sf"/>
</dbReference>
<dbReference type="Gene3D" id="3.40.50.720">
    <property type="entry name" value="NAD(P)-binding Rossmann-like Domain"/>
    <property type="match status" value="1"/>
</dbReference>
<dbReference type="HOGENOM" id="CLU_046525_3_2_0"/>